<dbReference type="FunFam" id="3.90.1490.10:FF:000001">
    <property type="entry name" value="Diphthine--ammonia ligase"/>
    <property type="match status" value="1"/>
</dbReference>
<comment type="catalytic activity">
    <reaction evidence="8 9">
        <text>diphthine-[translation elongation factor 2] + NH4(+) + ATP = diphthamide-[translation elongation factor 2] + AMP + diphosphate + H(+)</text>
        <dbReference type="Rhea" id="RHEA:19753"/>
        <dbReference type="Rhea" id="RHEA-COMP:10172"/>
        <dbReference type="Rhea" id="RHEA-COMP:10174"/>
        <dbReference type="ChEBI" id="CHEBI:15378"/>
        <dbReference type="ChEBI" id="CHEBI:16692"/>
        <dbReference type="ChEBI" id="CHEBI:28938"/>
        <dbReference type="ChEBI" id="CHEBI:30616"/>
        <dbReference type="ChEBI" id="CHEBI:33019"/>
        <dbReference type="ChEBI" id="CHEBI:82696"/>
        <dbReference type="ChEBI" id="CHEBI:456215"/>
        <dbReference type="EC" id="6.3.1.14"/>
    </reaction>
</comment>
<dbReference type="EMBL" id="LIAE01006366">
    <property type="protein sequence ID" value="PAV90568.1"/>
    <property type="molecule type" value="Genomic_DNA"/>
</dbReference>
<dbReference type="GO" id="GO:0005524">
    <property type="term" value="F:ATP binding"/>
    <property type="evidence" value="ECO:0007669"/>
    <property type="project" value="UniProtKB-UniRule"/>
</dbReference>
<comment type="caution">
    <text evidence="11">The sequence shown here is derived from an EMBL/GenBank/DDBJ whole genome shotgun (WGS) entry which is preliminary data.</text>
</comment>
<keyword evidence="5 9" id="KW-0436">Ligase</keyword>
<evidence type="ECO:0000256" key="4">
    <source>
        <dbReference type="ARBA" id="ARBA00018426"/>
    </source>
</evidence>
<dbReference type="GO" id="GO:0017183">
    <property type="term" value="P:protein histidyl modification to diphthamide"/>
    <property type="evidence" value="ECO:0007669"/>
    <property type="project" value="UniProtKB-UniPathway"/>
</dbReference>
<protein>
    <recommendedName>
        <fullName evidence="4 9">Diphthine--ammonia ligase</fullName>
        <ecNumber evidence="3 9">6.3.1.14</ecNumber>
    </recommendedName>
</protein>
<dbReference type="FunFam" id="3.40.50.620:FF:000145">
    <property type="entry name" value="ATP-binding domain containing protein"/>
    <property type="match status" value="1"/>
</dbReference>
<keyword evidence="7 9" id="KW-0067">ATP-binding</keyword>
<keyword evidence="12" id="KW-1185">Reference proteome</keyword>
<dbReference type="InterPro" id="IPR014729">
    <property type="entry name" value="Rossmann-like_a/b/a_fold"/>
</dbReference>
<dbReference type="Pfam" id="PF01902">
    <property type="entry name" value="Diphthami_syn_2"/>
    <property type="match status" value="1"/>
</dbReference>
<dbReference type="InterPro" id="IPR030662">
    <property type="entry name" value="DPH6/MJ0570"/>
</dbReference>
<evidence type="ECO:0000259" key="10">
    <source>
        <dbReference type="Pfam" id="PF01902"/>
    </source>
</evidence>
<evidence type="ECO:0000256" key="7">
    <source>
        <dbReference type="ARBA" id="ARBA00022840"/>
    </source>
</evidence>
<dbReference type="PANTHER" id="PTHR12196:SF2">
    <property type="entry name" value="DIPHTHINE--AMMONIA LIGASE"/>
    <property type="match status" value="1"/>
</dbReference>
<dbReference type="EC" id="6.3.1.14" evidence="3 9"/>
<dbReference type="InterPro" id="IPR002761">
    <property type="entry name" value="Diphthami_syn_dom"/>
</dbReference>
<evidence type="ECO:0000313" key="12">
    <source>
        <dbReference type="Proteomes" id="UP000218231"/>
    </source>
</evidence>
<evidence type="ECO:0000256" key="3">
    <source>
        <dbReference type="ARBA" id="ARBA00012089"/>
    </source>
</evidence>
<dbReference type="AlphaFoldDB" id="A0A2A2LWN2"/>
<dbReference type="CDD" id="cd01994">
    <property type="entry name" value="AANH_PF0828-like"/>
    <property type="match status" value="1"/>
</dbReference>
<evidence type="ECO:0000256" key="8">
    <source>
        <dbReference type="ARBA" id="ARBA00048108"/>
    </source>
</evidence>
<evidence type="ECO:0000256" key="6">
    <source>
        <dbReference type="ARBA" id="ARBA00022741"/>
    </source>
</evidence>
<reference evidence="11 12" key="1">
    <citation type="journal article" date="2017" name="Curr. Biol.">
        <title>Genome architecture and evolution of a unichromosomal asexual nematode.</title>
        <authorList>
            <person name="Fradin H."/>
            <person name="Zegar C."/>
            <person name="Gutwein M."/>
            <person name="Lucas J."/>
            <person name="Kovtun M."/>
            <person name="Corcoran D."/>
            <person name="Baugh L.R."/>
            <person name="Kiontke K."/>
            <person name="Gunsalus K."/>
            <person name="Fitch D.H."/>
            <person name="Piano F."/>
        </authorList>
    </citation>
    <scope>NUCLEOTIDE SEQUENCE [LARGE SCALE GENOMIC DNA]</scope>
    <source>
        <strain evidence="11">PF1309</strain>
    </source>
</reference>
<comment type="pathway">
    <text evidence="1 9">Protein modification; peptidyl-diphthamide biosynthesis.</text>
</comment>
<evidence type="ECO:0000256" key="9">
    <source>
        <dbReference type="PIRNR" id="PIRNR039123"/>
    </source>
</evidence>
<evidence type="ECO:0000256" key="2">
    <source>
        <dbReference type="ARBA" id="ARBA00008496"/>
    </source>
</evidence>
<dbReference type="PANTHER" id="PTHR12196">
    <property type="entry name" value="DOMAIN OF UNKNOWN FUNCTION 71 DUF71 -CONTAINING PROTEIN"/>
    <property type="match status" value="1"/>
</dbReference>
<dbReference type="GO" id="GO:0017178">
    <property type="term" value="F:diphthine-ammonia ligase activity"/>
    <property type="evidence" value="ECO:0007669"/>
    <property type="project" value="UniProtKB-UniRule"/>
</dbReference>
<organism evidence="11 12">
    <name type="scientific">Diploscapter pachys</name>
    <dbReference type="NCBI Taxonomy" id="2018661"/>
    <lineage>
        <taxon>Eukaryota</taxon>
        <taxon>Metazoa</taxon>
        <taxon>Ecdysozoa</taxon>
        <taxon>Nematoda</taxon>
        <taxon>Chromadorea</taxon>
        <taxon>Rhabditida</taxon>
        <taxon>Rhabditina</taxon>
        <taxon>Rhabditomorpha</taxon>
        <taxon>Rhabditoidea</taxon>
        <taxon>Rhabditidae</taxon>
        <taxon>Diploscapter</taxon>
    </lineage>
</organism>
<dbReference type="UniPathway" id="UPA00559"/>
<evidence type="ECO:0000256" key="1">
    <source>
        <dbReference type="ARBA" id="ARBA00005156"/>
    </source>
</evidence>
<evidence type="ECO:0000256" key="5">
    <source>
        <dbReference type="ARBA" id="ARBA00022598"/>
    </source>
</evidence>
<dbReference type="Proteomes" id="UP000218231">
    <property type="component" value="Unassembled WGS sequence"/>
</dbReference>
<dbReference type="STRING" id="2018661.A0A2A2LWN2"/>
<dbReference type="PIRSF" id="PIRSF039123">
    <property type="entry name" value="Diphthamide_synthase"/>
    <property type="match status" value="1"/>
</dbReference>
<dbReference type="SUPFAM" id="SSF52402">
    <property type="entry name" value="Adenine nucleotide alpha hydrolases-like"/>
    <property type="match status" value="1"/>
</dbReference>
<accession>A0A2A2LWN2</accession>
<name>A0A2A2LWN2_9BILA</name>
<feature type="domain" description="Diphthamide synthase" evidence="10">
    <location>
        <begin position="1"/>
        <end position="231"/>
    </location>
</feature>
<dbReference type="NCBIfam" id="TIGR00290">
    <property type="entry name" value="MJ0570_dom"/>
    <property type="match status" value="1"/>
</dbReference>
<evidence type="ECO:0000313" key="11">
    <source>
        <dbReference type="EMBL" id="PAV90568.1"/>
    </source>
</evidence>
<comment type="similarity">
    <text evidence="2 9">Belongs to the Diphthine--ammonia ligase family.</text>
</comment>
<dbReference type="Gene3D" id="3.40.50.620">
    <property type="entry name" value="HUPs"/>
    <property type="match status" value="1"/>
</dbReference>
<keyword evidence="6 9" id="KW-0547">Nucleotide-binding</keyword>
<gene>
    <name evidence="11" type="ORF">WR25_13248</name>
</gene>
<comment type="function">
    <text evidence="9">Amidase that catalyzes the last step of diphthamide biosynthesis using ammonium and ATP.</text>
</comment>
<sequence>MEIVGMISGGKDSIYNLMCAAREGHRIVALANLRPPDEAGQSEIDSYMYQSVGHSGIETIAEAMELPLYRRQIRGKPVNVEFEYQKTDGDEVEDLYELLSEVKRDFPNLKGVSAGAILSSYQKKRVEDVCSRLNLIPVCYLWERDQKELLNEMIENQIEAIIIKVASIGLKECHLGMTIREIAPIVFDLNAKFDVHPCGEGGEYETFVLDCPLFKRKIAVREKEVIKHTDDAISPVYYLNLLKLDLIEKKS</sequence>
<proteinExistence type="inferred from homology"/>
<dbReference type="Gene3D" id="3.90.1490.10">
    <property type="entry name" value="putative n-type atp pyrophosphatase, domain 2"/>
    <property type="match status" value="1"/>
</dbReference>
<dbReference type="OrthoDB" id="686384at2759"/>